<evidence type="ECO:0000313" key="1">
    <source>
        <dbReference type="EMBL" id="CDQ38043.1"/>
    </source>
</evidence>
<sequence>MLNRLNVYHNAVSIFGLVDKRSKQISIILREE</sequence>
<comment type="caution">
    <text evidence="1">The sequence shown here is derived from an EMBL/GenBank/DDBJ whole genome shotgun (WGS) entry which is preliminary data.</text>
</comment>
<accession>A0A024Q6A3</accession>
<proteinExistence type="predicted"/>
<dbReference type="AlphaFoldDB" id="A0A024Q6A3"/>
<evidence type="ECO:0000313" key="2">
    <source>
        <dbReference type="Proteomes" id="UP000028875"/>
    </source>
</evidence>
<gene>
    <name evidence="1" type="ORF">BN990_00310</name>
</gene>
<dbReference type="Proteomes" id="UP000028875">
    <property type="component" value="Unassembled WGS sequence"/>
</dbReference>
<dbReference type="EMBL" id="CCDP010000001">
    <property type="protein sequence ID" value="CDQ38043.1"/>
    <property type="molecule type" value="Genomic_DNA"/>
</dbReference>
<reference evidence="2" key="2">
    <citation type="submission" date="2014-05" db="EMBL/GenBank/DDBJ databases">
        <title>Draft genome sequence of Virgibacillus massiliensis Vm-5.</title>
        <authorList>
            <person name="Khelaifia S."/>
            <person name="Croce O."/>
            <person name="Lagier J.C."/>
            <person name="Raoult D."/>
        </authorList>
    </citation>
    <scope>NUCLEOTIDE SEQUENCE [LARGE SCALE GENOMIC DNA]</scope>
    <source>
        <strain evidence="2">Vm-5</strain>
    </source>
</reference>
<organism evidence="1 2">
    <name type="scientific">Virgibacillus massiliensis</name>
    <dbReference type="NCBI Taxonomy" id="1462526"/>
    <lineage>
        <taxon>Bacteria</taxon>
        <taxon>Bacillati</taxon>
        <taxon>Bacillota</taxon>
        <taxon>Bacilli</taxon>
        <taxon>Bacillales</taxon>
        <taxon>Bacillaceae</taxon>
        <taxon>Virgibacillus</taxon>
    </lineage>
</organism>
<name>A0A024Q6A3_9BACI</name>
<keyword evidence="2" id="KW-1185">Reference proteome</keyword>
<reference evidence="1 2" key="1">
    <citation type="submission" date="2014-03" db="EMBL/GenBank/DDBJ databases">
        <authorList>
            <person name="Urmite Genomes U."/>
        </authorList>
    </citation>
    <scope>NUCLEOTIDE SEQUENCE [LARGE SCALE GENOMIC DNA]</scope>
    <source>
        <strain evidence="1 2">Vm-5</strain>
    </source>
</reference>
<protein>
    <submittedName>
        <fullName evidence="1">Uncharacterized protein</fullName>
    </submittedName>
</protein>